<feature type="compositionally biased region" description="Polar residues" evidence="3">
    <location>
        <begin position="1"/>
        <end position="26"/>
    </location>
</feature>
<comment type="caution">
    <text evidence="4">The sequence shown here is derived from an EMBL/GenBank/DDBJ whole genome shotgun (WGS) entry which is preliminary data.</text>
</comment>
<dbReference type="GeneID" id="89924837"/>
<organism evidence="4 5">
    <name type="scientific">Saxophila tyrrhenica</name>
    <dbReference type="NCBI Taxonomy" id="1690608"/>
    <lineage>
        <taxon>Eukaryota</taxon>
        <taxon>Fungi</taxon>
        <taxon>Dikarya</taxon>
        <taxon>Ascomycota</taxon>
        <taxon>Pezizomycotina</taxon>
        <taxon>Dothideomycetes</taxon>
        <taxon>Dothideomycetidae</taxon>
        <taxon>Mycosphaerellales</taxon>
        <taxon>Extremaceae</taxon>
        <taxon>Saxophila</taxon>
    </lineage>
</organism>
<sequence>MSTVVSQSPSNQPSATNPERQQSHVRSGSVGEEHLQPLDPFESIHSSGSESSQIKPGSVVNNSDETIYVSGDHWTSVCNEIADLREQIDQSAEESPPYGVDTNQSRMSMLLEGVRGAKDLQDVLADLPSRNVCNRLIHRYFNSAEYSIVVLHMPTFEREYQHFWIEPHEYSPTWVGLLFSILTISAFLYQRAQDPLPDELGTPEEVMELFQRRSTDCLLMANHCTAPGPYTIPALLLNIQNEFIRRRDAHLSVWLLAGVALRLAMRMGYHRDPEGYAQFTILYTITKTRMTTVFRAIYNRVTLARTESYEGIMALHRRLAAARETISPRLQMTSFHSSITGSPYLMIRRYNLELIYLKSLCLLHRHHMVKSYQDPTYNFSRITCIEAAMAILRHQADIRIEMRSGDALHRSRWLETSLAQTDFLMAAIIICLELSSCAASQPAQSYEEQHSSVSRFSQAELLETLRSAHDFLDELRHLSKECRQAFGVTTAMLNKFSQTVESQQAVPPRVEVSAPSADTNTLLGQDVLESSSGSGDASFEMAHEQFLQSDFASSTLEGLESFWNTPEMIDWDLWEAYVRGANPEE</sequence>
<reference evidence="4 5" key="1">
    <citation type="submission" date="2023-08" db="EMBL/GenBank/DDBJ databases">
        <title>Black Yeasts Isolated from many extreme environments.</title>
        <authorList>
            <person name="Coleine C."/>
            <person name="Stajich J.E."/>
            <person name="Selbmann L."/>
        </authorList>
    </citation>
    <scope>NUCLEOTIDE SEQUENCE [LARGE SCALE GENOMIC DNA]</scope>
    <source>
        <strain evidence="4 5">CCFEE 5935</strain>
    </source>
</reference>
<feature type="region of interest" description="Disordered" evidence="3">
    <location>
        <begin position="1"/>
        <end position="60"/>
    </location>
</feature>
<name>A0AAV9PH68_9PEZI</name>
<comment type="subcellular location">
    <subcellularLocation>
        <location evidence="1">Nucleus</location>
    </subcellularLocation>
</comment>
<dbReference type="RefSeq" id="XP_064660698.1">
    <property type="nucleotide sequence ID" value="XM_064800747.1"/>
</dbReference>
<accession>A0AAV9PH68</accession>
<evidence type="ECO:0000313" key="5">
    <source>
        <dbReference type="Proteomes" id="UP001337655"/>
    </source>
</evidence>
<evidence type="ECO:0000313" key="4">
    <source>
        <dbReference type="EMBL" id="KAK5171854.1"/>
    </source>
</evidence>
<evidence type="ECO:0008006" key="6">
    <source>
        <dbReference type="Google" id="ProtNLM"/>
    </source>
</evidence>
<dbReference type="PANTHER" id="PTHR31001:SF49">
    <property type="entry name" value="ZN(II)2CYS6 TRANSCRIPTION FACTOR (EUROFUNG)"/>
    <property type="match status" value="1"/>
</dbReference>
<dbReference type="InterPro" id="IPR050613">
    <property type="entry name" value="Sec_Metabolite_Reg"/>
</dbReference>
<evidence type="ECO:0000256" key="2">
    <source>
        <dbReference type="ARBA" id="ARBA00023242"/>
    </source>
</evidence>
<evidence type="ECO:0000256" key="1">
    <source>
        <dbReference type="ARBA" id="ARBA00004123"/>
    </source>
</evidence>
<evidence type="ECO:0000256" key="3">
    <source>
        <dbReference type="SAM" id="MobiDB-lite"/>
    </source>
</evidence>
<dbReference type="EMBL" id="JAVRRT010000005">
    <property type="protein sequence ID" value="KAK5171854.1"/>
    <property type="molecule type" value="Genomic_DNA"/>
</dbReference>
<dbReference type="Proteomes" id="UP001337655">
    <property type="component" value="Unassembled WGS sequence"/>
</dbReference>
<proteinExistence type="predicted"/>
<feature type="compositionally biased region" description="Low complexity" evidence="3">
    <location>
        <begin position="43"/>
        <end position="52"/>
    </location>
</feature>
<keyword evidence="2" id="KW-0539">Nucleus</keyword>
<dbReference type="AlphaFoldDB" id="A0AAV9PH68"/>
<dbReference type="CDD" id="cd12148">
    <property type="entry name" value="fungal_TF_MHR"/>
    <property type="match status" value="1"/>
</dbReference>
<gene>
    <name evidence="4" type="ORF">LTR77_003490</name>
</gene>
<dbReference type="PANTHER" id="PTHR31001">
    <property type="entry name" value="UNCHARACTERIZED TRANSCRIPTIONAL REGULATORY PROTEIN"/>
    <property type="match status" value="1"/>
</dbReference>
<protein>
    <recommendedName>
        <fullName evidence="6">Transcription factor domain-containing protein</fullName>
    </recommendedName>
</protein>
<dbReference type="GO" id="GO:0005634">
    <property type="term" value="C:nucleus"/>
    <property type="evidence" value="ECO:0007669"/>
    <property type="project" value="UniProtKB-SubCell"/>
</dbReference>
<keyword evidence="5" id="KW-1185">Reference proteome</keyword>